<organism evidence="3 4">
    <name type="scientific">Rubricoccus marinus</name>
    <dbReference type="NCBI Taxonomy" id="716817"/>
    <lineage>
        <taxon>Bacteria</taxon>
        <taxon>Pseudomonadati</taxon>
        <taxon>Rhodothermota</taxon>
        <taxon>Rhodothermia</taxon>
        <taxon>Rhodothermales</taxon>
        <taxon>Rubricoccaceae</taxon>
        <taxon>Rubricoccus</taxon>
    </lineage>
</organism>
<name>A0A259TZ12_9BACT</name>
<dbReference type="Proteomes" id="UP000216446">
    <property type="component" value="Unassembled WGS sequence"/>
</dbReference>
<keyword evidence="4" id="KW-1185">Reference proteome</keyword>
<dbReference type="Pfam" id="PF14491">
    <property type="entry name" value="DUF4435"/>
    <property type="match status" value="1"/>
</dbReference>
<dbReference type="AlphaFoldDB" id="A0A259TZ12"/>
<protein>
    <recommendedName>
        <fullName evidence="5">ATPase AAA-type core domain-containing protein</fullName>
    </recommendedName>
</protein>
<sequence>MQSYTNLEEDATLEAPAETLLDNVKRLWSIIFPLKEFVMSSNEPRVIHDGKQEESYRASDMSDGERVGFYLIGHVVTAPKSSVIIIDEPELHLHKVIQNKIFDLLESERDDCVFVYVTHDLDFAVSRRNAVNVWVKGYNGKAWDWEEFDNVDGLPELLSLRVKGSRESVVLVEGDYDSWDYKIYSVVYSDFTVLPSGGGARSVINYTNTLRGMDHMHRLKPVGIIDRDFRTDMDISSLEAKGIYAINTYKVENLLVSRVVIEAFMECASYTKDQASKAMDHIILGVKEKIKENRDRIVANAVASSVREKFRSIGLGHADADSLRHNVASVYNSVDLDKMIEDVSATVDAYIASGDIDNMLKLYSAKKGALYAVASGLGLSVVSYEEQIMRYLSSDHCSGVRDAFISICPVIPG</sequence>
<evidence type="ECO:0000259" key="1">
    <source>
        <dbReference type="Pfam" id="PF13304"/>
    </source>
</evidence>
<dbReference type="Pfam" id="PF13304">
    <property type="entry name" value="AAA_21"/>
    <property type="match status" value="1"/>
</dbReference>
<dbReference type="InterPro" id="IPR029492">
    <property type="entry name" value="DUF4435"/>
</dbReference>
<dbReference type="InterPro" id="IPR027417">
    <property type="entry name" value="P-loop_NTPase"/>
</dbReference>
<evidence type="ECO:0000259" key="2">
    <source>
        <dbReference type="Pfam" id="PF14491"/>
    </source>
</evidence>
<dbReference type="GO" id="GO:0016887">
    <property type="term" value="F:ATP hydrolysis activity"/>
    <property type="evidence" value="ECO:0007669"/>
    <property type="project" value="InterPro"/>
</dbReference>
<comment type="caution">
    <text evidence="3">The sequence shown here is derived from an EMBL/GenBank/DDBJ whole genome shotgun (WGS) entry which is preliminary data.</text>
</comment>
<evidence type="ECO:0000313" key="3">
    <source>
        <dbReference type="EMBL" id="OZC02847.1"/>
    </source>
</evidence>
<proteinExistence type="predicted"/>
<feature type="domain" description="DUF4435" evidence="2">
    <location>
        <begin position="169"/>
        <end position="374"/>
    </location>
</feature>
<dbReference type="InParanoid" id="A0A259TZ12"/>
<evidence type="ECO:0000313" key="4">
    <source>
        <dbReference type="Proteomes" id="UP000216446"/>
    </source>
</evidence>
<accession>A0A259TZ12</accession>
<dbReference type="SUPFAM" id="SSF52540">
    <property type="entry name" value="P-loop containing nucleoside triphosphate hydrolases"/>
    <property type="match status" value="1"/>
</dbReference>
<feature type="domain" description="ATPase AAA-type core" evidence="1">
    <location>
        <begin position="16"/>
        <end position="121"/>
    </location>
</feature>
<dbReference type="EMBL" id="MQWB01000001">
    <property type="protein sequence ID" value="OZC02847.1"/>
    <property type="molecule type" value="Genomic_DNA"/>
</dbReference>
<dbReference type="InterPro" id="IPR003959">
    <property type="entry name" value="ATPase_AAA_core"/>
</dbReference>
<evidence type="ECO:0008006" key="5">
    <source>
        <dbReference type="Google" id="ProtNLM"/>
    </source>
</evidence>
<dbReference type="Gene3D" id="3.40.50.300">
    <property type="entry name" value="P-loop containing nucleotide triphosphate hydrolases"/>
    <property type="match status" value="1"/>
</dbReference>
<reference evidence="3 4" key="1">
    <citation type="submission" date="2016-11" db="EMBL/GenBank/DDBJ databases">
        <title>Study of marine rhodopsin-containing bacteria.</title>
        <authorList>
            <person name="Yoshizawa S."/>
            <person name="Kumagai Y."/>
            <person name="Kogure K."/>
        </authorList>
    </citation>
    <scope>NUCLEOTIDE SEQUENCE [LARGE SCALE GENOMIC DNA]</scope>
    <source>
        <strain evidence="3 4">SG-29</strain>
    </source>
</reference>
<dbReference type="GO" id="GO:0005524">
    <property type="term" value="F:ATP binding"/>
    <property type="evidence" value="ECO:0007669"/>
    <property type="project" value="InterPro"/>
</dbReference>
<gene>
    <name evidence="3" type="ORF">BSZ36_07595</name>
</gene>